<dbReference type="PROSITE" id="PS50850">
    <property type="entry name" value="MFS"/>
    <property type="match status" value="1"/>
</dbReference>
<dbReference type="eggNOG" id="KOG0254">
    <property type="taxonomic scope" value="Eukaryota"/>
</dbReference>
<feature type="transmembrane region" description="Helical" evidence="9">
    <location>
        <begin position="144"/>
        <end position="164"/>
    </location>
</feature>
<evidence type="ECO:0000256" key="5">
    <source>
        <dbReference type="ARBA" id="ARBA00022989"/>
    </source>
</evidence>
<proteinExistence type="inferred from homology"/>
<dbReference type="InterPro" id="IPR036259">
    <property type="entry name" value="MFS_trans_sf"/>
</dbReference>
<evidence type="ECO:0000313" key="11">
    <source>
        <dbReference type="EMBL" id="CCX30332.1"/>
    </source>
</evidence>
<protein>
    <submittedName>
        <fullName evidence="11">Similar to High-affinity glucose transporter HXT2 acc. no. P23585</fullName>
    </submittedName>
</protein>
<evidence type="ECO:0000256" key="4">
    <source>
        <dbReference type="ARBA" id="ARBA00022692"/>
    </source>
</evidence>
<dbReference type="PANTHER" id="PTHR48022">
    <property type="entry name" value="PLASTIDIC GLUCOSE TRANSPORTER 4"/>
    <property type="match status" value="1"/>
</dbReference>
<dbReference type="NCBIfam" id="TIGR00879">
    <property type="entry name" value="SP"/>
    <property type="match status" value="1"/>
</dbReference>
<evidence type="ECO:0000256" key="7">
    <source>
        <dbReference type="RuleBase" id="RU003346"/>
    </source>
</evidence>
<organism evidence="11 12">
    <name type="scientific">Pyronema omphalodes (strain CBS 100304)</name>
    <name type="common">Pyronema confluens</name>
    <dbReference type="NCBI Taxonomy" id="1076935"/>
    <lineage>
        <taxon>Eukaryota</taxon>
        <taxon>Fungi</taxon>
        <taxon>Dikarya</taxon>
        <taxon>Ascomycota</taxon>
        <taxon>Pezizomycotina</taxon>
        <taxon>Pezizomycetes</taxon>
        <taxon>Pezizales</taxon>
        <taxon>Pyronemataceae</taxon>
        <taxon>Pyronema</taxon>
    </lineage>
</organism>
<evidence type="ECO:0000256" key="6">
    <source>
        <dbReference type="ARBA" id="ARBA00023136"/>
    </source>
</evidence>
<feature type="domain" description="Major facilitator superfamily (MFS) profile" evidence="10">
    <location>
        <begin position="49"/>
        <end position="489"/>
    </location>
</feature>
<sequence length="547" mass="59070">MELTKAEGMDSSPATACCTPKIRQSMEVISIQPKQSIFRLAKPPVYVLCAIFTSIGGFAFGFDTGSIGPITLMPAFHSTFGTLSPTLHGLLVSCILIPGAIFSLFAGPIADRVSRTYAISLGGFMFAIGALICCLSSSLPQLYVGRLISGAGEGIFLSCINVYSIEIAPKRIRGTVACILQLLISMGLMSGYFVCYGSLKLSGDMSWRVPFICQVFVCSFLGAGAPFIPHSPRWLLMKGRRRDAEAALISLGIGSEEREELLAVACEAVEEAASAKTGPAWKNALAHYKEAFAPEVRGRTILALYMQATQQLSGIDGVLYYAPMLFTQAGLSSANASFLASGVTGIVSVVITALGQIFTDKWGRRPTLISGGIIMGIAMTGIGAVYAHPTASKEKGGQWTVIALIFVYFSSFVMSWAILIRIHVSEAQPVRTRASVSALSQSSNWIVNWVIAFTTPMFLKRTPSGPYFLWAATIWVAVVVFIVYLPETRGREMEDFDGKADSTLGRWIQGFFCKGTQDLSERSSVMDPELERGIAKATEDSEKKTEQ</sequence>
<dbReference type="GO" id="GO:0005351">
    <property type="term" value="F:carbohydrate:proton symporter activity"/>
    <property type="evidence" value="ECO:0007669"/>
    <property type="project" value="TreeGrafter"/>
</dbReference>
<evidence type="ECO:0000256" key="8">
    <source>
        <dbReference type="SAM" id="MobiDB-lite"/>
    </source>
</evidence>
<feature type="transmembrane region" description="Helical" evidence="9">
    <location>
        <begin position="205"/>
        <end position="228"/>
    </location>
</feature>
<evidence type="ECO:0000259" key="10">
    <source>
        <dbReference type="PROSITE" id="PS50850"/>
    </source>
</evidence>
<dbReference type="InterPro" id="IPR050360">
    <property type="entry name" value="MFS_Sugar_Transporters"/>
</dbReference>
<evidence type="ECO:0000256" key="1">
    <source>
        <dbReference type="ARBA" id="ARBA00004141"/>
    </source>
</evidence>
<keyword evidence="12" id="KW-1185">Reference proteome</keyword>
<evidence type="ECO:0000313" key="12">
    <source>
        <dbReference type="Proteomes" id="UP000018144"/>
    </source>
</evidence>
<dbReference type="InterPro" id="IPR005829">
    <property type="entry name" value="Sugar_transporter_CS"/>
</dbReference>
<feature type="transmembrane region" description="Helical" evidence="9">
    <location>
        <begin position="176"/>
        <end position="199"/>
    </location>
</feature>
<dbReference type="InterPro" id="IPR005828">
    <property type="entry name" value="MFS_sugar_transport-like"/>
</dbReference>
<name>U4LFP0_PYROM</name>
<keyword evidence="5 9" id="KW-1133">Transmembrane helix</keyword>
<keyword evidence="4 9" id="KW-0812">Transmembrane</keyword>
<dbReference type="Proteomes" id="UP000018144">
    <property type="component" value="Unassembled WGS sequence"/>
</dbReference>
<feature type="compositionally biased region" description="Basic and acidic residues" evidence="8">
    <location>
        <begin position="529"/>
        <end position="547"/>
    </location>
</feature>
<gene>
    <name evidence="11" type="ORF">PCON_08529</name>
</gene>
<feature type="transmembrane region" description="Helical" evidence="9">
    <location>
        <begin position="117"/>
        <end position="138"/>
    </location>
</feature>
<feature type="transmembrane region" description="Helical" evidence="9">
    <location>
        <begin position="45"/>
        <end position="67"/>
    </location>
</feature>
<comment type="similarity">
    <text evidence="2 7">Belongs to the major facilitator superfamily. Sugar transporter (TC 2.A.1.1) family.</text>
</comment>
<dbReference type="SUPFAM" id="SSF103473">
    <property type="entry name" value="MFS general substrate transporter"/>
    <property type="match status" value="1"/>
</dbReference>
<accession>U4LFP0</accession>
<keyword evidence="11" id="KW-0762">Sugar transport</keyword>
<dbReference type="GO" id="GO:0016020">
    <property type="term" value="C:membrane"/>
    <property type="evidence" value="ECO:0007669"/>
    <property type="project" value="UniProtKB-SubCell"/>
</dbReference>
<evidence type="ECO:0000256" key="9">
    <source>
        <dbReference type="SAM" id="Phobius"/>
    </source>
</evidence>
<dbReference type="OMA" id="ESHSAQW"/>
<dbReference type="PANTHER" id="PTHR48022:SF2">
    <property type="entry name" value="PLASTIDIC GLUCOSE TRANSPORTER 4"/>
    <property type="match status" value="1"/>
</dbReference>
<feature type="transmembrane region" description="Helical" evidence="9">
    <location>
        <begin position="399"/>
        <end position="422"/>
    </location>
</feature>
<reference evidence="11 12" key="1">
    <citation type="journal article" date="2013" name="PLoS Genet.">
        <title>The genome and development-dependent transcriptomes of Pyronema confluens: a window into fungal evolution.</title>
        <authorList>
            <person name="Traeger S."/>
            <person name="Altegoer F."/>
            <person name="Freitag M."/>
            <person name="Gabaldon T."/>
            <person name="Kempken F."/>
            <person name="Kumar A."/>
            <person name="Marcet-Houben M."/>
            <person name="Poggeler S."/>
            <person name="Stajich J.E."/>
            <person name="Nowrousian M."/>
        </authorList>
    </citation>
    <scope>NUCLEOTIDE SEQUENCE [LARGE SCALE GENOMIC DNA]</scope>
    <source>
        <strain evidence="12">CBS 100304</strain>
        <tissue evidence="11">Vegetative mycelium</tissue>
    </source>
</reference>
<dbReference type="OrthoDB" id="5399138at2759"/>
<feature type="transmembrane region" description="Helical" evidence="9">
    <location>
        <begin position="367"/>
        <end position="387"/>
    </location>
</feature>
<comment type="subcellular location">
    <subcellularLocation>
        <location evidence="1">Membrane</location>
        <topology evidence="1">Multi-pass membrane protein</topology>
    </subcellularLocation>
</comment>
<dbReference type="PROSITE" id="PS00217">
    <property type="entry name" value="SUGAR_TRANSPORT_2"/>
    <property type="match status" value="1"/>
</dbReference>
<dbReference type="EMBL" id="HF935439">
    <property type="protein sequence ID" value="CCX30332.1"/>
    <property type="molecule type" value="Genomic_DNA"/>
</dbReference>
<feature type="region of interest" description="Disordered" evidence="8">
    <location>
        <begin position="521"/>
        <end position="547"/>
    </location>
</feature>
<dbReference type="AlphaFoldDB" id="U4LFP0"/>
<evidence type="ECO:0000256" key="2">
    <source>
        <dbReference type="ARBA" id="ARBA00010992"/>
    </source>
</evidence>
<keyword evidence="3 7" id="KW-0813">Transport</keyword>
<dbReference type="InterPro" id="IPR020846">
    <property type="entry name" value="MFS_dom"/>
</dbReference>
<feature type="transmembrane region" description="Helical" evidence="9">
    <location>
        <begin position="87"/>
        <end position="105"/>
    </location>
</feature>
<dbReference type="Gene3D" id="1.20.1250.20">
    <property type="entry name" value="MFS general substrate transporter like domains"/>
    <property type="match status" value="1"/>
</dbReference>
<dbReference type="Pfam" id="PF00083">
    <property type="entry name" value="Sugar_tr"/>
    <property type="match status" value="1"/>
</dbReference>
<feature type="transmembrane region" description="Helical" evidence="9">
    <location>
        <begin position="334"/>
        <end position="355"/>
    </location>
</feature>
<evidence type="ECO:0000256" key="3">
    <source>
        <dbReference type="ARBA" id="ARBA00022448"/>
    </source>
</evidence>
<dbReference type="PRINTS" id="PR00171">
    <property type="entry name" value="SUGRTRNSPORT"/>
</dbReference>
<feature type="transmembrane region" description="Helical" evidence="9">
    <location>
        <begin position="467"/>
        <end position="485"/>
    </location>
</feature>
<keyword evidence="6 9" id="KW-0472">Membrane</keyword>
<dbReference type="FunFam" id="1.20.1250.20:FF:000134">
    <property type="entry name" value="MFS sugar transporter protein"/>
    <property type="match status" value="1"/>
</dbReference>
<dbReference type="InterPro" id="IPR003663">
    <property type="entry name" value="Sugar/inositol_transpt"/>
</dbReference>